<evidence type="ECO:0000313" key="2">
    <source>
        <dbReference type="EMBL" id="CAF5009189.1"/>
    </source>
</evidence>
<protein>
    <recommendedName>
        <fullName evidence="1">RQC domain-containing protein</fullName>
    </recommendedName>
</protein>
<dbReference type="InterPro" id="IPR036388">
    <property type="entry name" value="WH-like_DNA-bd_sf"/>
</dbReference>
<gene>
    <name evidence="2" type="ORF">QYT958_LOCUS38909</name>
</gene>
<dbReference type="SUPFAM" id="SSF46785">
    <property type="entry name" value="Winged helix' DNA-binding domain"/>
    <property type="match status" value="1"/>
</dbReference>
<evidence type="ECO:0000313" key="3">
    <source>
        <dbReference type="Proteomes" id="UP000663848"/>
    </source>
</evidence>
<proteinExistence type="predicted"/>
<dbReference type="GO" id="GO:0006260">
    <property type="term" value="P:DNA replication"/>
    <property type="evidence" value="ECO:0007669"/>
    <property type="project" value="InterPro"/>
</dbReference>
<name>A0A822ANB3_9BILA</name>
<reference evidence="2" key="1">
    <citation type="submission" date="2021-02" db="EMBL/GenBank/DDBJ databases">
        <authorList>
            <person name="Nowell W R."/>
        </authorList>
    </citation>
    <scope>NUCLEOTIDE SEQUENCE</scope>
</reference>
<dbReference type="Pfam" id="PF09382">
    <property type="entry name" value="RQC"/>
    <property type="match status" value="1"/>
</dbReference>
<dbReference type="EMBL" id="CAJOBR010035046">
    <property type="protein sequence ID" value="CAF5009189.1"/>
    <property type="molecule type" value="Genomic_DNA"/>
</dbReference>
<dbReference type="AlphaFoldDB" id="A0A822ANB3"/>
<dbReference type="InterPro" id="IPR018982">
    <property type="entry name" value="RQC_domain"/>
</dbReference>
<evidence type="ECO:0000259" key="1">
    <source>
        <dbReference type="Pfam" id="PF09382"/>
    </source>
</evidence>
<dbReference type="Proteomes" id="UP000663848">
    <property type="component" value="Unassembled WGS sequence"/>
</dbReference>
<accession>A0A822ANB3</accession>
<dbReference type="GO" id="GO:0006281">
    <property type="term" value="P:DNA repair"/>
    <property type="evidence" value="ECO:0007669"/>
    <property type="project" value="InterPro"/>
</dbReference>
<dbReference type="GO" id="GO:0043138">
    <property type="term" value="F:3'-5' DNA helicase activity"/>
    <property type="evidence" value="ECO:0007669"/>
    <property type="project" value="InterPro"/>
</dbReference>
<organism evidence="2 3">
    <name type="scientific">Rotaria socialis</name>
    <dbReference type="NCBI Taxonomy" id="392032"/>
    <lineage>
        <taxon>Eukaryota</taxon>
        <taxon>Metazoa</taxon>
        <taxon>Spiralia</taxon>
        <taxon>Gnathifera</taxon>
        <taxon>Rotifera</taxon>
        <taxon>Eurotatoria</taxon>
        <taxon>Bdelloidea</taxon>
        <taxon>Philodinida</taxon>
        <taxon>Philodinidae</taxon>
        <taxon>Rotaria</taxon>
    </lineage>
</organism>
<comment type="caution">
    <text evidence="2">The sequence shown here is derived from an EMBL/GenBank/DDBJ whole genome shotgun (WGS) entry which is preliminary data.</text>
</comment>
<feature type="domain" description="RQC" evidence="1">
    <location>
        <begin position="37"/>
        <end position="96"/>
    </location>
</feature>
<dbReference type="Gene3D" id="1.10.10.10">
    <property type="entry name" value="Winged helix-like DNA-binding domain superfamily/Winged helix DNA-binding domain"/>
    <property type="match status" value="1"/>
</dbReference>
<dbReference type="InterPro" id="IPR036390">
    <property type="entry name" value="WH_DNA-bd_sf"/>
</dbReference>
<sequence length="138" mass="15542">MSYVDERKYFGEIFSSSECKSVMSTECDNCRQVYKTSSIDCTRISIEILKLVSDLNQTNTTLSYIIDILRGVNSKTIRDAGHHRLRAFNSCHQLTRLGKNTMGMIDSAVKSHTTLRLTFQVLYISKDGSFNVVSLGSV</sequence>